<evidence type="ECO:0000256" key="2">
    <source>
        <dbReference type="ARBA" id="ARBA00022692"/>
    </source>
</evidence>
<name>A0A6V8LJV4_9BACT</name>
<dbReference type="RefSeq" id="WP_173081605.1">
    <property type="nucleotide sequence ID" value="NZ_BLTE01000002.1"/>
</dbReference>
<reference evidence="6 7" key="1">
    <citation type="submission" date="2020-04" db="EMBL/GenBank/DDBJ databases">
        <authorList>
            <consortium name="Desulfovibrio sp. FSS-1 genome sequencing consortium"/>
            <person name="Shimoshige H."/>
            <person name="Kobayashi H."/>
            <person name="Maekawa T."/>
        </authorList>
    </citation>
    <scope>NUCLEOTIDE SEQUENCE [LARGE SCALE GENOMIC DNA]</scope>
    <source>
        <strain evidence="6 7">SIID29052-01</strain>
    </source>
</reference>
<comment type="caution">
    <text evidence="6">The sequence shown here is derived from an EMBL/GenBank/DDBJ whole genome shotgun (WGS) entry which is preliminary data.</text>
</comment>
<evidence type="ECO:0000256" key="3">
    <source>
        <dbReference type="ARBA" id="ARBA00022989"/>
    </source>
</evidence>
<feature type="transmembrane region" description="Helical" evidence="5">
    <location>
        <begin position="7"/>
        <end position="36"/>
    </location>
</feature>
<gene>
    <name evidence="6" type="ORF">NNJEOMEG_00841</name>
</gene>
<keyword evidence="4 5" id="KW-0472">Membrane</keyword>
<evidence type="ECO:0000313" key="6">
    <source>
        <dbReference type="EMBL" id="GFK93012.1"/>
    </source>
</evidence>
<organism evidence="6 7">
    <name type="scientific">Fundidesulfovibrio magnetotacticus</name>
    <dbReference type="NCBI Taxonomy" id="2730080"/>
    <lineage>
        <taxon>Bacteria</taxon>
        <taxon>Pseudomonadati</taxon>
        <taxon>Thermodesulfobacteriota</taxon>
        <taxon>Desulfovibrionia</taxon>
        <taxon>Desulfovibrionales</taxon>
        <taxon>Desulfovibrionaceae</taxon>
        <taxon>Fundidesulfovibrio</taxon>
    </lineage>
</organism>
<feature type="transmembrane region" description="Helical" evidence="5">
    <location>
        <begin position="108"/>
        <end position="126"/>
    </location>
</feature>
<protein>
    <recommendedName>
        <fullName evidence="5">Probable membrane transporter protein</fullName>
    </recommendedName>
</protein>
<dbReference type="EMBL" id="BLTE01000002">
    <property type="protein sequence ID" value="GFK93012.1"/>
    <property type="molecule type" value="Genomic_DNA"/>
</dbReference>
<dbReference type="PANTHER" id="PTHR43483:SF3">
    <property type="entry name" value="MEMBRANE TRANSPORTER PROTEIN HI_0806-RELATED"/>
    <property type="match status" value="1"/>
</dbReference>
<evidence type="ECO:0000256" key="1">
    <source>
        <dbReference type="ARBA" id="ARBA00004141"/>
    </source>
</evidence>
<proteinExistence type="inferred from homology"/>
<reference evidence="6 7" key="2">
    <citation type="submission" date="2020-05" db="EMBL/GenBank/DDBJ databases">
        <title>Draft genome sequence of Desulfovibrio sp. strainFSS-1.</title>
        <authorList>
            <person name="Shimoshige H."/>
            <person name="Kobayashi H."/>
            <person name="Maekawa T."/>
        </authorList>
    </citation>
    <scope>NUCLEOTIDE SEQUENCE [LARGE SCALE GENOMIC DNA]</scope>
    <source>
        <strain evidence="6 7">SIID29052-01</strain>
    </source>
</reference>
<keyword evidence="7" id="KW-1185">Reference proteome</keyword>
<evidence type="ECO:0000256" key="5">
    <source>
        <dbReference type="RuleBase" id="RU363041"/>
    </source>
</evidence>
<comment type="subcellular location">
    <subcellularLocation>
        <location evidence="5">Cell membrane</location>
        <topology evidence="5">Multi-pass membrane protein</topology>
    </subcellularLocation>
    <subcellularLocation>
        <location evidence="1">Membrane</location>
        <topology evidence="1">Multi-pass membrane protein</topology>
    </subcellularLocation>
</comment>
<dbReference type="GO" id="GO:0005886">
    <property type="term" value="C:plasma membrane"/>
    <property type="evidence" value="ECO:0007669"/>
    <property type="project" value="UniProtKB-SubCell"/>
</dbReference>
<evidence type="ECO:0000256" key="4">
    <source>
        <dbReference type="ARBA" id="ARBA00023136"/>
    </source>
</evidence>
<dbReference type="InterPro" id="IPR002781">
    <property type="entry name" value="TM_pro_TauE-like"/>
</dbReference>
<feature type="transmembrane region" description="Helical" evidence="5">
    <location>
        <begin position="48"/>
        <end position="66"/>
    </location>
</feature>
<keyword evidence="5" id="KW-1003">Cell membrane</keyword>
<feature type="transmembrane region" description="Helical" evidence="5">
    <location>
        <begin position="243"/>
        <end position="263"/>
    </location>
</feature>
<sequence length="266" mass="27634">MEIVYYLLYAAAGAAAGILAGLLGVGGGIVIVPILSVLFAWQGIAPEYLMQMALGTSLASIMFTSVSSMRAHHAHGAVRWNIVKLITPGIVLGTLAGSKLAAWLSSGFLKGFFVFFLYYVSLQMFLNFKPKPSREIPGIGPMTGVGGFIGVISALVGIGGGTLTVPFMTFCNVPMHQAVGTGAAIGFPIAVAGAVGYIFGGMGKVGLPEASLGFVYLPAMIGLVVCSMLTAPTGARIAHKLPVAMLKKVFAGFLVIMATRMLFQIL</sequence>
<dbReference type="PANTHER" id="PTHR43483">
    <property type="entry name" value="MEMBRANE TRANSPORTER PROTEIN HI_0806-RELATED"/>
    <property type="match status" value="1"/>
</dbReference>
<evidence type="ECO:0000313" key="7">
    <source>
        <dbReference type="Proteomes" id="UP000494245"/>
    </source>
</evidence>
<comment type="similarity">
    <text evidence="5">Belongs to the 4-toluene sulfonate uptake permease (TSUP) (TC 2.A.102) family.</text>
</comment>
<feature type="transmembrane region" description="Helical" evidence="5">
    <location>
        <begin position="178"/>
        <end position="200"/>
    </location>
</feature>
<dbReference type="Pfam" id="PF01925">
    <property type="entry name" value="TauE"/>
    <property type="match status" value="1"/>
</dbReference>
<keyword evidence="2 5" id="KW-0812">Transmembrane</keyword>
<feature type="transmembrane region" description="Helical" evidence="5">
    <location>
        <begin position="212"/>
        <end position="231"/>
    </location>
</feature>
<feature type="transmembrane region" description="Helical" evidence="5">
    <location>
        <begin position="78"/>
        <end position="96"/>
    </location>
</feature>
<accession>A0A6V8LJV4</accession>
<keyword evidence="3 5" id="KW-1133">Transmembrane helix</keyword>
<dbReference type="AlphaFoldDB" id="A0A6V8LJV4"/>
<dbReference type="Proteomes" id="UP000494245">
    <property type="component" value="Unassembled WGS sequence"/>
</dbReference>
<feature type="transmembrane region" description="Helical" evidence="5">
    <location>
        <begin position="138"/>
        <end position="158"/>
    </location>
</feature>